<organism evidence="2 3">
    <name type="scientific">candidate division WOR-3 bacterium</name>
    <dbReference type="NCBI Taxonomy" id="2052148"/>
    <lineage>
        <taxon>Bacteria</taxon>
        <taxon>Bacteria division WOR-3</taxon>
    </lineage>
</organism>
<evidence type="ECO:0000313" key="2">
    <source>
        <dbReference type="EMBL" id="MBM3332497.1"/>
    </source>
</evidence>
<keyword evidence="1" id="KW-1133">Transmembrane helix</keyword>
<dbReference type="AlphaFoldDB" id="A0A937XG41"/>
<sequence>MFDPELMAKLVAVAVPFFGIWFATGIAIATLYHLSLFYLDCEYRSAPEFSLDLLVGILRGLAYVFVWPAIFYFDRSALYRIKMLFRYMDPKLRYEDDELAGFIAEGRRRVKLRKDTIAAAAREDRRAHEVLTGEERARFRFTAHDGNPVLENMWLMMAEGMGPGGGRQLVRIWEPKDLPDEVREKAMCEVGTRTQRPCGQCGTVVPYARVDLPELLYLLIQEEKSEKMLLEGWALRGNFAVTFHPCPECDTSRLGVAEDVTAFGRASDVVAAVKAGITIQEDLPG</sequence>
<feature type="transmembrane region" description="Helical" evidence="1">
    <location>
        <begin position="53"/>
        <end position="73"/>
    </location>
</feature>
<dbReference type="EMBL" id="VGIR01000094">
    <property type="protein sequence ID" value="MBM3332497.1"/>
    <property type="molecule type" value="Genomic_DNA"/>
</dbReference>
<proteinExistence type="predicted"/>
<name>A0A937XG41_UNCW3</name>
<protein>
    <submittedName>
        <fullName evidence="2">Uncharacterized protein</fullName>
    </submittedName>
</protein>
<reference evidence="2" key="1">
    <citation type="submission" date="2019-03" db="EMBL/GenBank/DDBJ databases">
        <title>Lake Tanganyika Metagenome-Assembled Genomes (MAGs).</title>
        <authorList>
            <person name="Tran P."/>
        </authorList>
    </citation>
    <scope>NUCLEOTIDE SEQUENCE</scope>
    <source>
        <strain evidence="2">K_DeepCast_150m_m2_040</strain>
    </source>
</reference>
<gene>
    <name evidence="2" type="ORF">FJY68_11730</name>
</gene>
<feature type="transmembrane region" description="Helical" evidence="1">
    <location>
        <begin position="12"/>
        <end position="33"/>
    </location>
</feature>
<evidence type="ECO:0000313" key="3">
    <source>
        <dbReference type="Proteomes" id="UP000779900"/>
    </source>
</evidence>
<evidence type="ECO:0000256" key="1">
    <source>
        <dbReference type="SAM" id="Phobius"/>
    </source>
</evidence>
<comment type="caution">
    <text evidence="2">The sequence shown here is derived from an EMBL/GenBank/DDBJ whole genome shotgun (WGS) entry which is preliminary data.</text>
</comment>
<keyword evidence="1" id="KW-0472">Membrane</keyword>
<dbReference type="Proteomes" id="UP000779900">
    <property type="component" value="Unassembled WGS sequence"/>
</dbReference>
<keyword evidence="1" id="KW-0812">Transmembrane</keyword>
<accession>A0A937XG41</accession>